<evidence type="ECO:0000313" key="11">
    <source>
        <dbReference type="EMBL" id="HJC73170.1"/>
    </source>
</evidence>
<dbReference type="GO" id="GO:0051537">
    <property type="term" value="F:2 iron, 2 sulfur cluster binding"/>
    <property type="evidence" value="ECO:0007669"/>
    <property type="project" value="UniProtKB-KW"/>
</dbReference>
<dbReference type="Gene3D" id="3.10.20.30">
    <property type="match status" value="1"/>
</dbReference>
<dbReference type="InterPro" id="IPR001433">
    <property type="entry name" value="OxRdtase_FAD/NAD-bd"/>
</dbReference>
<keyword evidence="2" id="KW-0285">Flavoprotein</keyword>
<dbReference type="PANTHER" id="PTHR47354:SF8">
    <property type="entry name" value="1,2-PHENYLACETYL-COA EPOXIDASE, SUBUNIT E"/>
    <property type="match status" value="1"/>
</dbReference>
<dbReference type="Pfam" id="PF00111">
    <property type="entry name" value="Fer2"/>
    <property type="match status" value="1"/>
</dbReference>
<dbReference type="SUPFAM" id="SSF63380">
    <property type="entry name" value="Riboflavin synthase domain-like"/>
    <property type="match status" value="1"/>
</dbReference>
<dbReference type="PRINTS" id="PR00371">
    <property type="entry name" value="FPNCR"/>
</dbReference>
<evidence type="ECO:0000256" key="5">
    <source>
        <dbReference type="ARBA" id="ARBA00022827"/>
    </source>
</evidence>
<dbReference type="Pfam" id="PF00175">
    <property type="entry name" value="NAD_binding_1"/>
    <property type="match status" value="1"/>
</dbReference>
<reference evidence="11" key="2">
    <citation type="submission" date="2021-04" db="EMBL/GenBank/DDBJ databases">
        <authorList>
            <person name="Gilroy R."/>
        </authorList>
    </citation>
    <scope>NUCLEOTIDE SEQUENCE</scope>
    <source>
        <strain evidence="11">5933</strain>
    </source>
</reference>
<dbReference type="InterPro" id="IPR036010">
    <property type="entry name" value="2Fe-2S_ferredoxin-like_sf"/>
</dbReference>
<dbReference type="CDD" id="cd00207">
    <property type="entry name" value="fer2"/>
    <property type="match status" value="1"/>
</dbReference>
<dbReference type="GO" id="GO:0046872">
    <property type="term" value="F:metal ion binding"/>
    <property type="evidence" value="ECO:0007669"/>
    <property type="project" value="UniProtKB-KW"/>
</dbReference>
<dbReference type="Proteomes" id="UP000823918">
    <property type="component" value="Unassembled WGS sequence"/>
</dbReference>
<dbReference type="Pfam" id="PF00970">
    <property type="entry name" value="FAD_binding_6"/>
    <property type="match status" value="1"/>
</dbReference>
<dbReference type="InterPro" id="IPR008333">
    <property type="entry name" value="Cbr1-like_FAD-bd_dom"/>
</dbReference>
<dbReference type="InterPro" id="IPR017938">
    <property type="entry name" value="Riboflavin_synthase-like_b-brl"/>
</dbReference>
<evidence type="ECO:0000256" key="3">
    <source>
        <dbReference type="ARBA" id="ARBA00022714"/>
    </source>
</evidence>
<proteinExistence type="predicted"/>
<dbReference type="InterPro" id="IPR012675">
    <property type="entry name" value="Beta-grasp_dom_sf"/>
</dbReference>
<dbReference type="CDD" id="cd00322">
    <property type="entry name" value="FNR_like"/>
    <property type="match status" value="1"/>
</dbReference>
<accession>A0A9D2Q953</accession>
<dbReference type="GO" id="GO:0016491">
    <property type="term" value="F:oxidoreductase activity"/>
    <property type="evidence" value="ECO:0007669"/>
    <property type="project" value="UniProtKB-KW"/>
</dbReference>
<dbReference type="EMBL" id="DWWA01000052">
    <property type="protein sequence ID" value="HJC73170.1"/>
    <property type="molecule type" value="Genomic_DNA"/>
</dbReference>
<keyword evidence="6" id="KW-0560">Oxidoreductase</keyword>
<evidence type="ECO:0000256" key="6">
    <source>
        <dbReference type="ARBA" id="ARBA00023002"/>
    </source>
</evidence>
<dbReference type="PRINTS" id="PR00410">
    <property type="entry name" value="PHEHYDRXLASE"/>
</dbReference>
<dbReference type="InterPro" id="IPR039261">
    <property type="entry name" value="FNR_nucleotide-bd"/>
</dbReference>
<comment type="caution">
    <text evidence="11">The sequence shown here is derived from an EMBL/GenBank/DDBJ whole genome shotgun (WGS) entry which is preliminary data.</text>
</comment>
<evidence type="ECO:0000256" key="1">
    <source>
        <dbReference type="ARBA" id="ARBA00001974"/>
    </source>
</evidence>
<dbReference type="Gene3D" id="2.40.30.10">
    <property type="entry name" value="Translation factors"/>
    <property type="match status" value="1"/>
</dbReference>
<dbReference type="InterPro" id="IPR050415">
    <property type="entry name" value="MRET"/>
</dbReference>
<comment type="cofactor">
    <cofactor evidence="1">
        <name>FAD</name>
        <dbReference type="ChEBI" id="CHEBI:57692"/>
    </cofactor>
</comment>
<dbReference type="AlphaFoldDB" id="A0A9D2Q953"/>
<sequence length="387" mass="43561">MKFKKQMFGFMDMLRFKKLVPNRREALASGANTPLPEEYRTNQLAKRLHPGMMDVELTAVRPVAEGMVELTFKRLDADAFPFFRAGQYVSLQGRVGESVVSRPYSIVSSPRQALANELVLGVADAGFFSGWLNREAKPGDRFRMSEPTGEFHYETLRDKKRIVCIAGGAGITPFISMARSMAEKDEPYEMILFYGARDEAHLAYQAELDELCKKTGLRVIYVLSDEEKSGFVHGFITAALIEQFVNIKECTFFLCGPKAMYDFVDSELKPYDLPRKAVHRDATCCPNLKLDAPRTFRLTVHIRDQVFTMDAAENETILTAMERGGVPAPNKCRAGGCGYCHSKWIAGEFVIAEGRDGRREADRKFGFVHPCVTYPLSNMEIEVPAEE</sequence>
<keyword evidence="7" id="KW-0408">Iron</keyword>
<keyword evidence="4" id="KW-0479">Metal-binding</keyword>
<dbReference type="PROSITE" id="PS51384">
    <property type="entry name" value="FAD_FR"/>
    <property type="match status" value="1"/>
</dbReference>
<reference evidence="11" key="1">
    <citation type="journal article" date="2021" name="PeerJ">
        <title>Extensive microbial diversity within the chicken gut microbiome revealed by metagenomics and culture.</title>
        <authorList>
            <person name="Gilroy R."/>
            <person name="Ravi A."/>
            <person name="Getino M."/>
            <person name="Pursley I."/>
            <person name="Horton D.L."/>
            <person name="Alikhan N.F."/>
            <person name="Baker D."/>
            <person name="Gharbi K."/>
            <person name="Hall N."/>
            <person name="Watson M."/>
            <person name="Adriaenssens E.M."/>
            <person name="Foster-Nyarko E."/>
            <person name="Jarju S."/>
            <person name="Secka A."/>
            <person name="Antonio M."/>
            <person name="Oren A."/>
            <person name="Chaudhuri R.R."/>
            <person name="La Ragione R."/>
            <person name="Hildebrand F."/>
            <person name="Pallen M.J."/>
        </authorList>
    </citation>
    <scope>NUCLEOTIDE SEQUENCE</scope>
    <source>
        <strain evidence="11">5933</strain>
    </source>
</reference>
<evidence type="ECO:0000256" key="4">
    <source>
        <dbReference type="ARBA" id="ARBA00022723"/>
    </source>
</evidence>
<organism evidence="11 12">
    <name type="scientific">Candidatus Ruthenibacterium merdavium</name>
    <dbReference type="NCBI Taxonomy" id="2838752"/>
    <lineage>
        <taxon>Bacteria</taxon>
        <taxon>Bacillati</taxon>
        <taxon>Bacillota</taxon>
        <taxon>Clostridia</taxon>
        <taxon>Eubacteriales</taxon>
        <taxon>Oscillospiraceae</taxon>
        <taxon>Ruthenibacterium</taxon>
    </lineage>
</organism>
<evidence type="ECO:0000259" key="10">
    <source>
        <dbReference type="PROSITE" id="PS51384"/>
    </source>
</evidence>
<name>A0A9D2Q953_9FIRM</name>
<feature type="domain" description="FAD-binding FR-type" evidence="10">
    <location>
        <begin position="50"/>
        <end position="154"/>
    </location>
</feature>
<dbReference type="SUPFAM" id="SSF54292">
    <property type="entry name" value="2Fe-2S ferredoxin-like"/>
    <property type="match status" value="1"/>
</dbReference>
<protein>
    <submittedName>
        <fullName evidence="11">2Fe-2S iron-sulfur cluster binding domain-containing protein</fullName>
    </submittedName>
</protein>
<dbReference type="SUPFAM" id="SSF52343">
    <property type="entry name" value="Ferredoxin reductase-like, C-terminal NADP-linked domain"/>
    <property type="match status" value="1"/>
</dbReference>
<dbReference type="Gene3D" id="3.40.50.80">
    <property type="entry name" value="Nucleotide-binding domain of ferredoxin-NADP reductase (FNR) module"/>
    <property type="match status" value="1"/>
</dbReference>
<evidence type="ECO:0000259" key="9">
    <source>
        <dbReference type="PROSITE" id="PS51085"/>
    </source>
</evidence>
<gene>
    <name evidence="11" type="ORF">H9698_10330</name>
</gene>
<feature type="domain" description="2Fe-2S ferredoxin-type" evidence="9">
    <location>
        <begin position="296"/>
        <end position="387"/>
    </location>
</feature>
<evidence type="ECO:0000256" key="2">
    <source>
        <dbReference type="ARBA" id="ARBA00022630"/>
    </source>
</evidence>
<dbReference type="PROSITE" id="PS51085">
    <property type="entry name" value="2FE2S_FER_2"/>
    <property type="match status" value="1"/>
</dbReference>
<dbReference type="GO" id="GO:0050660">
    <property type="term" value="F:flavin adenine dinucleotide binding"/>
    <property type="evidence" value="ECO:0007669"/>
    <property type="project" value="TreeGrafter"/>
</dbReference>
<keyword evidence="5" id="KW-0274">FAD</keyword>
<keyword evidence="3" id="KW-0001">2Fe-2S</keyword>
<dbReference type="PANTHER" id="PTHR47354">
    <property type="entry name" value="NADH OXIDOREDUCTASE HCR"/>
    <property type="match status" value="1"/>
</dbReference>
<evidence type="ECO:0000256" key="8">
    <source>
        <dbReference type="ARBA" id="ARBA00023014"/>
    </source>
</evidence>
<dbReference type="InterPro" id="IPR001041">
    <property type="entry name" value="2Fe-2S_ferredoxin-type"/>
</dbReference>
<dbReference type="InterPro" id="IPR017927">
    <property type="entry name" value="FAD-bd_FR_type"/>
</dbReference>
<evidence type="ECO:0000313" key="12">
    <source>
        <dbReference type="Proteomes" id="UP000823918"/>
    </source>
</evidence>
<evidence type="ECO:0000256" key="7">
    <source>
        <dbReference type="ARBA" id="ARBA00023004"/>
    </source>
</evidence>
<keyword evidence="8" id="KW-0411">Iron-sulfur</keyword>
<dbReference type="InterPro" id="IPR001709">
    <property type="entry name" value="Flavoprot_Pyr_Nucl_cyt_Rdtase"/>
</dbReference>